<dbReference type="PaxDb" id="3827-XP_004493056.1"/>
<dbReference type="OrthoDB" id="412581at2759"/>
<evidence type="ECO:0000313" key="1">
    <source>
        <dbReference type="Proteomes" id="UP000087171"/>
    </source>
</evidence>
<protein>
    <submittedName>
        <fullName evidence="2">Uncharacterized protein LOC113785822</fullName>
    </submittedName>
</protein>
<accession>A0A3Q7X4T1</accession>
<dbReference type="STRING" id="3827.A0A3Q7X4T1"/>
<proteinExistence type="predicted"/>
<dbReference type="CDD" id="cd09272">
    <property type="entry name" value="RNase_HI_RT_Ty1"/>
    <property type="match status" value="1"/>
</dbReference>
<gene>
    <name evidence="2" type="primary">LOC113785822</name>
</gene>
<dbReference type="PANTHER" id="PTHR11439:SF470">
    <property type="entry name" value="CYSTEINE-RICH RLK (RECEPTOR-LIKE PROTEIN KINASE) 8"/>
    <property type="match status" value="1"/>
</dbReference>
<evidence type="ECO:0000313" key="2">
    <source>
        <dbReference type="RefSeq" id="XP_027188704.1"/>
    </source>
</evidence>
<dbReference type="PANTHER" id="PTHR11439">
    <property type="entry name" value="GAG-POL-RELATED RETROTRANSPOSON"/>
    <property type="match status" value="1"/>
</dbReference>
<organism evidence="1 2">
    <name type="scientific">Cicer arietinum</name>
    <name type="common">Chickpea</name>
    <name type="synonym">Garbanzo</name>
    <dbReference type="NCBI Taxonomy" id="3827"/>
    <lineage>
        <taxon>Eukaryota</taxon>
        <taxon>Viridiplantae</taxon>
        <taxon>Streptophyta</taxon>
        <taxon>Embryophyta</taxon>
        <taxon>Tracheophyta</taxon>
        <taxon>Spermatophyta</taxon>
        <taxon>Magnoliopsida</taxon>
        <taxon>eudicotyledons</taxon>
        <taxon>Gunneridae</taxon>
        <taxon>Pentapetalae</taxon>
        <taxon>rosids</taxon>
        <taxon>fabids</taxon>
        <taxon>Fabales</taxon>
        <taxon>Fabaceae</taxon>
        <taxon>Papilionoideae</taxon>
        <taxon>50 kb inversion clade</taxon>
        <taxon>NPAAA clade</taxon>
        <taxon>Hologalegina</taxon>
        <taxon>IRL clade</taxon>
        <taxon>Cicereae</taxon>
        <taxon>Cicer</taxon>
    </lineage>
</organism>
<reference evidence="1" key="1">
    <citation type="journal article" date="2013" name="Nat. Biotechnol.">
        <title>Draft genome sequence of chickpea (Cicer arietinum) provides a resource for trait improvement.</title>
        <authorList>
            <person name="Varshney R.K."/>
            <person name="Song C."/>
            <person name="Saxena R.K."/>
            <person name="Azam S."/>
            <person name="Yu S."/>
            <person name="Sharpe A.G."/>
            <person name="Cannon S."/>
            <person name="Baek J."/>
            <person name="Rosen B.D."/>
            <person name="Tar'an B."/>
            <person name="Millan T."/>
            <person name="Zhang X."/>
            <person name="Ramsay L.D."/>
            <person name="Iwata A."/>
            <person name="Wang Y."/>
            <person name="Nelson W."/>
            <person name="Farmer A.D."/>
            <person name="Gaur P.M."/>
            <person name="Soderlund C."/>
            <person name="Penmetsa R.V."/>
            <person name="Xu C."/>
            <person name="Bharti A.K."/>
            <person name="He W."/>
            <person name="Winter P."/>
            <person name="Zhao S."/>
            <person name="Hane J.K."/>
            <person name="Carrasquilla-Garcia N."/>
            <person name="Condie J.A."/>
            <person name="Upadhyaya H.D."/>
            <person name="Luo M.C."/>
            <person name="Thudi M."/>
            <person name="Gowda C.L."/>
            <person name="Singh N.P."/>
            <person name="Lichtenzveig J."/>
            <person name="Gali K.K."/>
            <person name="Rubio J."/>
            <person name="Nadarajan N."/>
            <person name="Dolezel J."/>
            <person name="Bansal K.C."/>
            <person name="Xu X."/>
            <person name="Edwards D."/>
            <person name="Zhang G."/>
            <person name="Kahl G."/>
            <person name="Gil J."/>
            <person name="Singh K.B."/>
            <person name="Datta S.K."/>
            <person name="Jackson S.A."/>
            <person name="Wang J."/>
            <person name="Cook D.R."/>
        </authorList>
    </citation>
    <scope>NUCLEOTIDE SEQUENCE [LARGE SCALE GENOMIC DNA]</scope>
    <source>
        <strain evidence="1">cv. CDC Frontier</strain>
    </source>
</reference>
<keyword evidence="1" id="KW-1185">Reference proteome</keyword>
<sequence length="154" mass="17545">MDPNVKISATDGTPISDPSLYRRLVGRLMYLTISHRDISFVVHKLNQYMQQTRRPHLLSIHHLLQYLKYAPGQRLLFPSTNSLALSAYADANWGSCVDTRRSTTDFCLFLGDALVSWKAKQQPTISKSSAEAEYRELSSAASEVVWLRRLLVQF</sequence>
<dbReference type="RefSeq" id="XP_027188704.1">
    <property type="nucleotide sequence ID" value="XM_027332903.1"/>
</dbReference>
<reference evidence="2" key="2">
    <citation type="submission" date="2025-08" db="UniProtKB">
        <authorList>
            <consortium name="RefSeq"/>
        </authorList>
    </citation>
    <scope>IDENTIFICATION</scope>
    <source>
        <tissue evidence="2">Etiolated seedlings</tissue>
    </source>
</reference>
<name>A0A3Q7X4T1_CICAR</name>
<dbReference type="AlphaFoldDB" id="A0A3Q7X4T1"/>
<dbReference type="Proteomes" id="UP000087171">
    <property type="component" value="Chromosome Ca3"/>
</dbReference>